<keyword evidence="4 5" id="KW-0349">Heme</keyword>
<dbReference type="PANTHER" id="PTHR24305">
    <property type="entry name" value="CYTOCHROME P450"/>
    <property type="match status" value="1"/>
</dbReference>
<sequence>MALSSVIRDLKLSLSFSWTSCAITALGAWILGLATLAVYRLYLSPLSKFPGPKLAALSKWYEAYYELVRIGKFSREIDRMHDVYGPIVRVTPYEVHIKDSQFYNGFYGYRDIEKHGWDVKIGNGNSILTTVHSDVHRRRRAALNPMFSRRSVMNLVPVIHDKLELLCKRFDEYVEGHKPINLTKAFPALTGDIMMEYFFGFTYSHVEAPGFLSFHEAYMGFISSSHIATQFPWFLPLMDSIPDSIVMRFFPLLASLIRLKQRAKAELTHPQDQWDLVGRSIKGQTTNESSRHTIIDQMLQSDLPPSDLTQQRITDEAQVIIAAGVETSSICLTVGTFHIVNTPHIFTRLHQELVQAFPPNNANRRYIPELIELEKLPYLKACIQEALRLSYGMSSRNPRVYAGRELRYKEWTIPAGTPVAMTVVDVCHDEAIFPDSHSFIPERWLGNPKTHDGESLEHYLITFGRGPRSCIGINVAMSEIAMTLGTMFRWYKFDLYESDITDVRYEHDWHLPVPRLDSLGLRLTMTKVDN</sequence>
<dbReference type="GO" id="GO:0020037">
    <property type="term" value="F:heme binding"/>
    <property type="evidence" value="ECO:0007669"/>
    <property type="project" value="InterPro"/>
</dbReference>
<evidence type="ECO:0000256" key="5">
    <source>
        <dbReference type="RuleBase" id="RU000461"/>
    </source>
</evidence>
<dbReference type="GO" id="GO:0016705">
    <property type="term" value="F:oxidoreductase activity, acting on paired donors, with incorporation or reduction of molecular oxygen"/>
    <property type="evidence" value="ECO:0007669"/>
    <property type="project" value="InterPro"/>
</dbReference>
<name>A0A8H8RC30_9HELO</name>
<dbReference type="OrthoDB" id="3945418at2759"/>
<dbReference type="PRINTS" id="PR00463">
    <property type="entry name" value="EP450I"/>
</dbReference>
<dbReference type="InterPro" id="IPR050121">
    <property type="entry name" value="Cytochrome_P450_monoxygenase"/>
</dbReference>
<gene>
    <name evidence="7" type="primary">sdnE_0</name>
    <name evidence="7" type="ORF">LSUB1_G007521</name>
</gene>
<dbReference type="InterPro" id="IPR001128">
    <property type="entry name" value="Cyt_P450"/>
</dbReference>
<dbReference type="CDD" id="cd11062">
    <property type="entry name" value="CYP58-like"/>
    <property type="match status" value="1"/>
</dbReference>
<evidence type="ECO:0000256" key="1">
    <source>
        <dbReference type="ARBA" id="ARBA00001971"/>
    </source>
</evidence>
<keyword evidence="8" id="KW-1185">Reference proteome</keyword>
<feature type="transmembrane region" description="Helical" evidence="6">
    <location>
        <begin position="16"/>
        <end position="39"/>
    </location>
</feature>
<dbReference type="InterPro" id="IPR017972">
    <property type="entry name" value="Cyt_P450_CS"/>
</dbReference>
<feature type="binding site" description="axial binding residue" evidence="4">
    <location>
        <position position="470"/>
    </location>
    <ligand>
        <name>heme</name>
        <dbReference type="ChEBI" id="CHEBI:30413"/>
    </ligand>
    <ligandPart>
        <name>Fe</name>
        <dbReference type="ChEBI" id="CHEBI:18248"/>
    </ligandPart>
</feature>
<protein>
    <submittedName>
        <fullName evidence="7">Cytochrome P450 monooxygenase</fullName>
    </submittedName>
</protein>
<dbReference type="EMBL" id="QGMJ01001012">
    <property type="protein sequence ID" value="TVY32507.1"/>
    <property type="molecule type" value="Genomic_DNA"/>
</dbReference>
<organism evidence="7 8">
    <name type="scientific">Lachnellula subtilissima</name>
    <dbReference type="NCBI Taxonomy" id="602034"/>
    <lineage>
        <taxon>Eukaryota</taxon>
        <taxon>Fungi</taxon>
        <taxon>Dikarya</taxon>
        <taxon>Ascomycota</taxon>
        <taxon>Pezizomycotina</taxon>
        <taxon>Leotiomycetes</taxon>
        <taxon>Helotiales</taxon>
        <taxon>Lachnaceae</taxon>
        <taxon>Lachnellula</taxon>
    </lineage>
</organism>
<dbReference type="InterPro" id="IPR002401">
    <property type="entry name" value="Cyt_P450_E_grp-I"/>
</dbReference>
<comment type="similarity">
    <text evidence="5">Belongs to the cytochrome P450 family.</text>
</comment>
<dbReference type="PROSITE" id="PS00086">
    <property type="entry name" value="CYTOCHROME_P450"/>
    <property type="match status" value="1"/>
</dbReference>
<evidence type="ECO:0000256" key="2">
    <source>
        <dbReference type="ARBA" id="ARBA00022723"/>
    </source>
</evidence>
<keyword evidence="6" id="KW-0472">Membrane</keyword>
<dbReference type="Gene3D" id="1.10.630.10">
    <property type="entry name" value="Cytochrome P450"/>
    <property type="match status" value="1"/>
</dbReference>
<dbReference type="AlphaFoldDB" id="A0A8H8RC30"/>
<dbReference type="GO" id="GO:0005506">
    <property type="term" value="F:iron ion binding"/>
    <property type="evidence" value="ECO:0007669"/>
    <property type="project" value="InterPro"/>
</dbReference>
<dbReference type="SUPFAM" id="SSF48264">
    <property type="entry name" value="Cytochrome P450"/>
    <property type="match status" value="1"/>
</dbReference>
<comment type="cofactor">
    <cofactor evidence="1 4">
        <name>heme</name>
        <dbReference type="ChEBI" id="CHEBI:30413"/>
    </cofactor>
</comment>
<keyword evidence="6" id="KW-0812">Transmembrane</keyword>
<evidence type="ECO:0000256" key="4">
    <source>
        <dbReference type="PIRSR" id="PIRSR602401-1"/>
    </source>
</evidence>
<comment type="caution">
    <text evidence="7">The sequence shown here is derived from an EMBL/GenBank/DDBJ whole genome shotgun (WGS) entry which is preliminary data.</text>
</comment>
<reference evidence="7 8" key="1">
    <citation type="submission" date="2018-05" db="EMBL/GenBank/DDBJ databases">
        <title>Genome sequencing and assembly of the regulated plant pathogen Lachnellula willkommii and related sister species for the development of diagnostic species identification markers.</title>
        <authorList>
            <person name="Giroux E."/>
            <person name="Bilodeau G."/>
        </authorList>
    </citation>
    <scope>NUCLEOTIDE SEQUENCE [LARGE SCALE GENOMIC DNA]</scope>
    <source>
        <strain evidence="7 8">CBS 197.66</strain>
    </source>
</reference>
<dbReference type="Proteomes" id="UP000462212">
    <property type="component" value="Unassembled WGS sequence"/>
</dbReference>
<evidence type="ECO:0000313" key="8">
    <source>
        <dbReference type="Proteomes" id="UP000462212"/>
    </source>
</evidence>
<keyword evidence="3 4" id="KW-0408">Iron</keyword>
<dbReference type="PANTHER" id="PTHR24305:SF152">
    <property type="entry name" value="P450, PUTATIVE (EUROFUNG)-RELATED"/>
    <property type="match status" value="1"/>
</dbReference>
<keyword evidence="5 7" id="KW-0503">Monooxygenase</keyword>
<evidence type="ECO:0000313" key="7">
    <source>
        <dbReference type="EMBL" id="TVY32507.1"/>
    </source>
</evidence>
<keyword evidence="6" id="KW-1133">Transmembrane helix</keyword>
<evidence type="ECO:0000256" key="6">
    <source>
        <dbReference type="SAM" id="Phobius"/>
    </source>
</evidence>
<dbReference type="GO" id="GO:0004497">
    <property type="term" value="F:monooxygenase activity"/>
    <property type="evidence" value="ECO:0007669"/>
    <property type="project" value="UniProtKB-KW"/>
</dbReference>
<dbReference type="Pfam" id="PF00067">
    <property type="entry name" value="p450"/>
    <property type="match status" value="1"/>
</dbReference>
<accession>A0A8H8RC30</accession>
<keyword evidence="2 4" id="KW-0479">Metal-binding</keyword>
<keyword evidence="5" id="KW-0560">Oxidoreductase</keyword>
<dbReference type="PRINTS" id="PR00385">
    <property type="entry name" value="P450"/>
</dbReference>
<evidence type="ECO:0000256" key="3">
    <source>
        <dbReference type="ARBA" id="ARBA00023004"/>
    </source>
</evidence>
<dbReference type="InterPro" id="IPR036396">
    <property type="entry name" value="Cyt_P450_sf"/>
</dbReference>
<proteinExistence type="inferred from homology"/>